<dbReference type="PANTHER" id="PTHR12879">
    <property type="entry name" value="SPHINGOLIPID DELTA 4 DESATURASE/C-4 HYDROXYLASE PROTEIN DES2"/>
    <property type="match status" value="1"/>
</dbReference>
<protein>
    <submittedName>
        <fullName evidence="3">Fatty acid desaturase</fullName>
    </submittedName>
</protein>
<keyword evidence="1" id="KW-0812">Transmembrane</keyword>
<dbReference type="EMBL" id="JAGISH010000004">
    <property type="protein sequence ID" value="MBP0482590.1"/>
    <property type="molecule type" value="Genomic_DNA"/>
</dbReference>
<comment type="caution">
    <text evidence="3">The sequence shown here is derived from an EMBL/GenBank/DDBJ whole genome shotgun (WGS) entry which is preliminary data.</text>
</comment>
<feature type="domain" description="Fatty acid desaturase" evidence="2">
    <location>
        <begin position="30"/>
        <end position="269"/>
    </location>
</feature>
<evidence type="ECO:0000256" key="1">
    <source>
        <dbReference type="SAM" id="Phobius"/>
    </source>
</evidence>
<keyword evidence="4" id="KW-1185">Reference proteome</keyword>
<dbReference type="InterPro" id="IPR005804">
    <property type="entry name" value="FA_desaturase_dom"/>
</dbReference>
<feature type="transmembrane region" description="Helical" evidence="1">
    <location>
        <begin position="62"/>
        <end position="81"/>
    </location>
</feature>
<dbReference type="AlphaFoldDB" id="A0A940MIV9"/>
<dbReference type="CDD" id="cd03509">
    <property type="entry name" value="DesA_FADS-like"/>
    <property type="match status" value="1"/>
</dbReference>
<dbReference type="GO" id="GO:0042284">
    <property type="term" value="F:sphingolipid delta-4 desaturase activity"/>
    <property type="evidence" value="ECO:0007669"/>
    <property type="project" value="TreeGrafter"/>
</dbReference>
<dbReference type="PANTHER" id="PTHR12879:SF8">
    <property type="entry name" value="SPHINGOLIPID DELTA(4)-DESATURASE DES1"/>
    <property type="match status" value="1"/>
</dbReference>
<feature type="transmembrane region" description="Helical" evidence="1">
    <location>
        <begin position="184"/>
        <end position="204"/>
    </location>
</feature>
<keyword evidence="1" id="KW-0472">Membrane</keyword>
<name>A0A940MIV9_9RHOB</name>
<accession>A0A940MIV9</accession>
<keyword evidence="1" id="KW-1133">Transmembrane helix</keyword>
<evidence type="ECO:0000259" key="2">
    <source>
        <dbReference type="Pfam" id="PF00487"/>
    </source>
</evidence>
<proteinExistence type="predicted"/>
<evidence type="ECO:0000313" key="4">
    <source>
        <dbReference type="Proteomes" id="UP000675940"/>
    </source>
</evidence>
<sequence>MRGVEWPTLCLLAVCYGLWMLGTTAAAEVWLPLGMAMVTFSTALHSSLTHEALHGHPFRSRWANAALVFPALTLVVPYLRFKDTHLAHHRDSILTDPYDDPESNYCDPKIWRALPGWWRAVLRVNNTLAGRMLIGPALGTVAFTLADLRRMRAGDRRVLLGYAQHLPAVAVVLWWVAAVGQMPGWAFGLSVYAALAVLKIRTFLEHRAHEDARGRTVVIEDRGVLALIFLNNNLHVVHHMHAAVPWYRLPELYRGNRARYLSRNGGYRYRSYGEVLRRYLLTAKDPVPHPLWPR</sequence>
<gene>
    <name evidence="3" type="ORF">J5474_08820</name>
</gene>
<dbReference type="Pfam" id="PF00487">
    <property type="entry name" value="FA_desaturase"/>
    <property type="match status" value="1"/>
</dbReference>
<dbReference type="GO" id="GO:0046513">
    <property type="term" value="P:ceramide biosynthetic process"/>
    <property type="evidence" value="ECO:0007669"/>
    <property type="project" value="TreeGrafter"/>
</dbReference>
<dbReference type="GO" id="GO:0016020">
    <property type="term" value="C:membrane"/>
    <property type="evidence" value="ECO:0007669"/>
    <property type="project" value="GOC"/>
</dbReference>
<dbReference type="Proteomes" id="UP000675940">
    <property type="component" value="Unassembled WGS sequence"/>
</dbReference>
<evidence type="ECO:0000313" key="3">
    <source>
        <dbReference type="EMBL" id="MBP0482590.1"/>
    </source>
</evidence>
<reference evidence="3" key="1">
    <citation type="submission" date="2021-03" db="EMBL/GenBank/DDBJ databases">
        <title>Sagittula salina sp. nov. strain M10.9X isolated from the marine waste.</title>
        <authorList>
            <person name="Satari L."/>
            <person name="Molina-Menor E."/>
            <person name="Vidal-Verdu A."/>
            <person name="Pascual J."/>
            <person name="Pereto J."/>
            <person name="Porcar M."/>
        </authorList>
    </citation>
    <scope>NUCLEOTIDE SEQUENCE</scope>
    <source>
        <strain evidence="3">M10.9X</strain>
    </source>
</reference>
<organism evidence="3 4">
    <name type="scientific">Sagittula salina</name>
    <dbReference type="NCBI Taxonomy" id="2820268"/>
    <lineage>
        <taxon>Bacteria</taxon>
        <taxon>Pseudomonadati</taxon>
        <taxon>Pseudomonadota</taxon>
        <taxon>Alphaproteobacteria</taxon>
        <taxon>Rhodobacterales</taxon>
        <taxon>Roseobacteraceae</taxon>
        <taxon>Sagittula</taxon>
    </lineage>
</organism>
<feature type="transmembrane region" description="Helical" evidence="1">
    <location>
        <begin position="159"/>
        <end position="178"/>
    </location>
</feature>